<evidence type="ECO:0000256" key="4">
    <source>
        <dbReference type="SAM" id="SignalP"/>
    </source>
</evidence>
<proteinExistence type="inferred from homology"/>
<keyword evidence="3" id="KW-0479">Metal-binding</keyword>
<evidence type="ECO:0000256" key="2">
    <source>
        <dbReference type="ARBA" id="ARBA00022729"/>
    </source>
</evidence>
<evidence type="ECO:0000313" key="6">
    <source>
        <dbReference type="Proteomes" id="UP000004679"/>
    </source>
</evidence>
<dbReference type="PANTHER" id="PTHR30006">
    <property type="entry name" value="THIAMINE-BINDING PERIPLASMIC PROTEIN-RELATED"/>
    <property type="match status" value="1"/>
</dbReference>
<evidence type="ECO:0000313" key="5">
    <source>
        <dbReference type="EMBL" id="EEF79243.1"/>
    </source>
</evidence>
<evidence type="ECO:0000256" key="1">
    <source>
        <dbReference type="ARBA" id="ARBA00008520"/>
    </source>
</evidence>
<dbReference type="HOGENOM" id="CLU_026974_2_1_6"/>
<sequence>MKPFKSFFTLIPALLGLGMTPGISQAAEEVNLYSARMESLIKPLLNQFTQDTGIKVNVVSGKADELLQRLKLEGRNSPADMLLTTDAGRLHRALEAELLQTVSSDILNERVPSSYRDPEGHWYGLSLRARPIMYAVDRVNPEQLSTYEQLASDEWDNKICIRSSSNIYNQSLVASMIAADGEDTTQAWAENLVANFARPPQGGDRDQIKAVAAGQCDIAVANTYYLAGMHYSQDESERQAAEKVAVFWPNQADRGTHINISGAAVTAAAKNRDNAIKLLEFLTSDAAQRWYGMVNGEYPVREGIEMNDTLASWGEFKSDDLNMRQLGELNAQALRLMDKAGWR</sequence>
<protein>
    <submittedName>
        <fullName evidence="5">Bacterial extracellular solute-binding protein, putative</fullName>
    </submittedName>
</protein>
<dbReference type="CDD" id="cd13542">
    <property type="entry name" value="PBP2_FutA1_ilke"/>
    <property type="match status" value="1"/>
</dbReference>
<dbReference type="InterPro" id="IPR026045">
    <property type="entry name" value="Ferric-bd"/>
</dbReference>
<feature type="chain" id="PRO_5002899526" evidence="4">
    <location>
        <begin position="27"/>
        <end position="343"/>
    </location>
</feature>
<dbReference type="PANTHER" id="PTHR30006:SF15">
    <property type="entry name" value="IRON-UTILIZATION PERIPLASMIC PROTEIN"/>
    <property type="match status" value="1"/>
</dbReference>
<dbReference type="OrthoDB" id="9769567at2"/>
<dbReference type="Pfam" id="PF13416">
    <property type="entry name" value="SBP_bac_8"/>
    <property type="match status" value="1"/>
</dbReference>
<dbReference type="AlphaFoldDB" id="C0N6P4"/>
<name>C0N6P4_9GAMM</name>
<accession>C0N6P4</accession>
<dbReference type="SUPFAM" id="SSF53850">
    <property type="entry name" value="Periplasmic binding protein-like II"/>
    <property type="match status" value="1"/>
</dbReference>
<keyword evidence="6" id="KW-1185">Reference proteome</keyword>
<gene>
    <name evidence="5" type="ORF">MDMS009_1830</name>
</gene>
<feature type="signal peptide" evidence="4">
    <location>
        <begin position="1"/>
        <end position="26"/>
    </location>
</feature>
<dbReference type="Gene3D" id="3.40.190.10">
    <property type="entry name" value="Periplasmic binding protein-like II"/>
    <property type="match status" value="2"/>
</dbReference>
<feature type="binding site" evidence="3">
    <location>
        <position position="225"/>
    </location>
    <ligand>
        <name>Fe cation</name>
        <dbReference type="ChEBI" id="CHEBI:24875"/>
    </ligand>
</feature>
<dbReference type="Proteomes" id="UP000004679">
    <property type="component" value="Unassembled WGS sequence"/>
</dbReference>
<dbReference type="GO" id="GO:0046872">
    <property type="term" value="F:metal ion binding"/>
    <property type="evidence" value="ECO:0007669"/>
    <property type="project" value="UniProtKB-KW"/>
</dbReference>
<dbReference type="PIRSF" id="PIRSF002825">
    <property type="entry name" value="CfbpA"/>
    <property type="match status" value="1"/>
</dbReference>
<comment type="similarity">
    <text evidence="1">Belongs to the bacterial solute-binding protein 1 family.</text>
</comment>
<dbReference type="InterPro" id="IPR006059">
    <property type="entry name" value="SBP"/>
</dbReference>
<keyword evidence="2 4" id="KW-0732">Signal</keyword>
<dbReference type="EMBL" id="GG657899">
    <property type="protein sequence ID" value="EEF79243.1"/>
    <property type="molecule type" value="Genomic_DNA"/>
</dbReference>
<dbReference type="GO" id="GO:0030288">
    <property type="term" value="C:outer membrane-bounded periplasmic space"/>
    <property type="evidence" value="ECO:0007669"/>
    <property type="project" value="TreeGrafter"/>
</dbReference>
<organism evidence="5 6">
    <name type="scientific">Methylophaga thiooxydans DMS010</name>
    <dbReference type="NCBI Taxonomy" id="637616"/>
    <lineage>
        <taxon>Bacteria</taxon>
        <taxon>Pseudomonadati</taxon>
        <taxon>Pseudomonadota</taxon>
        <taxon>Gammaproteobacteria</taxon>
        <taxon>Thiotrichales</taxon>
        <taxon>Piscirickettsiaceae</taxon>
        <taxon>Methylophaga</taxon>
    </lineage>
</organism>
<keyword evidence="3" id="KW-0408">Iron</keyword>
<evidence type="ECO:0000256" key="3">
    <source>
        <dbReference type="PIRSR" id="PIRSR002825-1"/>
    </source>
</evidence>
<reference evidence="5 6" key="1">
    <citation type="journal article" date="2011" name="J. Bacteriol.">
        <title>Draft genome sequence of the chemolithoheterotrophic, halophilic methylotroph Methylophaga thiooxydans DMS010.</title>
        <authorList>
            <person name="Boden R."/>
            <person name="Ferriera S."/>
            <person name="Johnson J."/>
            <person name="Kelly D.P."/>
            <person name="Murrell J.C."/>
            <person name="Schafer H."/>
        </authorList>
    </citation>
    <scope>NUCLEOTIDE SEQUENCE [LARGE SCALE GENOMIC DNA]</scope>
    <source>
        <strain evidence="5 6">DMS010</strain>
    </source>
</reference>
<dbReference type="RefSeq" id="WP_008291328.1">
    <property type="nucleotide sequence ID" value="NZ_GG657899.1"/>
</dbReference>
<feature type="binding site" evidence="3">
    <location>
        <position position="224"/>
    </location>
    <ligand>
        <name>Fe cation</name>
        <dbReference type="ChEBI" id="CHEBI:24875"/>
    </ligand>
</feature>